<proteinExistence type="predicted"/>
<feature type="transmembrane region" description="Helical" evidence="1">
    <location>
        <begin position="472"/>
        <end position="491"/>
    </location>
</feature>
<evidence type="ECO:0000313" key="2">
    <source>
        <dbReference type="EMBL" id="MBO8445094.1"/>
    </source>
</evidence>
<evidence type="ECO:0000313" key="3">
    <source>
        <dbReference type="Proteomes" id="UP000823619"/>
    </source>
</evidence>
<dbReference type="Proteomes" id="UP000823619">
    <property type="component" value="Unassembled WGS sequence"/>
</dbReference>
<accession>A0A9D9HBT6</accession>
<sequence>MTSIKDYGCAREGNGLRYPGFSIVLMQMFSLGRFKEFDEEKAAATGLVSSAVKKSIDHLIFVMDSKDRENIRRYRLEGFDFSLVLEEPYRVEMKGHVFVEMLILFGYTVSLTYRFVFDGNLCSLSAPASTDHIIALLSAHLSAEHWSRNEGEEETNINLEIKDFRITGLKIGSSGNALGEGEEGNLLLKGCSRVFDDLTVRYKRFIQKCCTSYRASVSKEDRYADERSSRCQEQNSYKDFHYAMVDIWENVSHPDGGGGDLFADDRDDRMSEAEIVDHIREYHKEELIGMMTLYPEEWPYRDREAYDEVCGGNIAIDTDDLVLVNSNVCVVIGTYGRRGAGSPVDWEQHLEERADYHVSWPEYLCILEMVLAKKYIIDYASDQLVDATLNTGHMSSSELIARNAELSMRLSRMVLQLNVVKYSKFMSHKVMFDRTTRRLDIENDQKRLIKLMEMVDNSLHNISDYKSVRSDFVLNFILAIISVVSTFEILFQDVNLPFVEYIGLTSSKTAAILVWFVAALACFGLLLLLFNTTRNIYERARKFFEK</sequence>
<keyword evidence="1" id="KW-0812">Transmembrane</keyword>
<organism evidence="2 3">
    <name type="scientific">Candidatus Cryptobacteroides merdavium</name>
    <dbReference type="NCBI Taxonomy" id="2840769"/>
    <lineage>
        <taxon>Bacteria</taxon>
        <taxon>Pseudomonadati</taxon>
        <taxon>Bacteroidota</taxon>
        <taxon>Bacteroidia</taxon>
        <taxon>Bacteroidales</taxon>
        <taxon>Candidatus Cryptobacteroides</taxon>
    </lineage>
</organism>
<reference evidence="2" key="2">
    <citation type="journal article" date="2021" name="PeerJ">
        <title>Extensive microbial diversity within the chicken gut microbiome revealed by metagenomics and culture.</title>
        <authorList>
            <person name="Gilroy R."/>
            <person name="Ravi A."/>
            <person name="Getino M."/>
            <person name="Pursley I."/>
            <person name="Horton D.L."/>
            <person name="Alikhan N.F."/>
            <person name="Baker D."/>
            <person name="Gharbi K."/>
            <person name="Hall N."/>
            <person name="Watson M."/>
            <person name="Adriaenssens E.M."/>
            <person name="Foster-Nyarko E."/>
            <person name="Jarju S."/>
            <person name="Secka A."/>
            <person name="Antonio M."/>
            <person name="Oren A."/>
            <person name="Chaudhuri R.R."/>
            <person name="La Ragione R."/>
            <person name="Hildebrand F."/>
            <person name="Pallen M.J."/>
        </authorList>
    </citation>
    <scope>NUCLEOTIDE SEQUENCE</scope>
    <source>
        <strain evidence="2">D5-748</strain>
    </source>
</reference>
<comment type="caution">
    <text evidence="2">The sequence shown here is derived from an EMBL/GenBank/DDBJ whole genome shotgun (WGS) entry which is preliminary data.</text>
</comment>
<gene>
    <name evidence="2" type="ORF">IAC23_05290</name>
</gene>
<reference evidence="2" key="1">
    <citation type="submission" date="2020-10" db="EMBL/GenBank/DDBJ databases">
        <authorList>
            <person name="Gilroy R."/>
        </authorList>
    </citation>
    <scope>NUCLEOTIDE SEQUENCE</scope>
    <source>
        <strain evidence="2">D5-748</strain>
    </source>
</reference>
<feature type="transmembrane region" description="Helical" evidence="1">
    <location>
        <begin position="511"/>
        <end position="532"/>
    </location>
</feature>
<evidence type="ECO:0000256" key="1">
    <source>
        <dbReference type="SAM" id="Phobius"/>
    </source>
</evidence>
<dbReference type="EMBL" id="JADIMO010000063">
    <property type="protein sequence ID" value="MBO8445094.1"/>
    <property type="molecule type" value="Genomic_DNA"/>
</dbReference>
<dbReference type="AlphaFoldDB" id="A0A9D9HBT6"/>
<protein>
    <submittedName>
        <fullName evidence="2">Uncharacterized protein</fullName>
    </submittedName>
</protein>
<keyword evidence="1" id="KW-1133">Transmembrane helix</keyword>
<name>A0A9D9HBT6_9BACT</name>
<keyword evidence="1" id="KW-0472">Membrane</keyword>